<dbReference type="Pfam" id="PF14552">
    <property type="entry name" value="Tautomerase_2"/>
    <property type="match status" value="1"/>
</dbReference>
<organism evidence="1 2">
    <name type="scientific">Variovorax ginsengisoli</name>
    <dbReference type="NCBI Taxonomy" id="363844"/>
    <lineage>
        <taxon>Bacteria</taxon>
        <taxon>Pseudomonadati</taxon>
        <taxon>Pseudomonadota</taxon>
        <taxon>Betaproteobacteria</taxon>
        <taxon>Burkholderiales</taxon>
        <taxon>Comamonadaceae</taxon>
        <taxon>Variovorax</taxon>
    </lineage>
</organism>
<dbReference type="Gene3D" id="3.30.429.10">
    <property type="entry name" value="Macrophage Migration Inhibitory Factor"/>
    <property type="match status" value="1"/>
</dbReference>
<dbReference type="SUPFAM" id="SSF55331">
    <property type="entry name" value="Tautomerase/MIF"/>
    <property type="match status" value="1"/>
</dbReference>
<evidence type="ECO:0000313" key="2">
    <source>
        <dbReference type="Proteomes" id="UP001169027"/>
    </source>
</evidence>
<name>A0ABT8S8X8_9BURK</name>
<accession>A0ABT8S8X8</accession>
<dbReference type="PANTHER" id="PTHR38460:SF1">
    <property type="entry name" value="TAUTOMERASE YOLI-RELATED"/>
    <property type="match status" value="1"/>
</dbReference>
<gene>
    <name evidence="1" type="ORF">Q2T77_24030</name>
</gene>
<dbReference type="InterPro" id="IPR014347">
    <property type="entry name" value="Tautomerase/MIF_sf"/>
</dbReference>
<evidence type="ECO:0000313" key="1">
    <source>
        <dbReference type="EMBL" id="MDO1535361.1"/>
    </source>
</evidence>
<dbReference type="InterPro" id="IPR037479">
    <property type="entry name" value="Tauto_MSAD"/>
</dbReference>
<reference evidence="1" key="1">
    <citation type="submission" date="2023-06" db="EMBL/GenBank/DDBJ databases">
        <authorList>
            <person name="Jiang Y."/>
            <person name="Liu Q."/>
        </authorList>
    </citation>
    <scope>NUCLEOTIDE SEQUENCE</scope>
    <source>
        <strain evidence="1">CGMCC 1.12090</strain>
    </source>
</reference>
<dbReference type="RefSeq" id="WP_286539709.1">
    <property type="nucleotide sequence ID" value="NZ_JAUJZH010000019.1"/>
</dbReference>
<dbReference type="PANTHER" id="PTHR38460">
    <property type="entry name" value="TAUTOMERASE YOLI-RELATED"/>
    <property type="match status" value="1"/>
</dbReference>
<proteinExistence type="predicted"/>
<sequence length="133" mass="15052">MPLVRVTMLKGKSSEYIKQLSQSIYEALVEAYLMPENDMFQIIEQLEPGTLIYDRRFGIDGERSDDFILINIESDARRRDEKKAFVARLVEKLSVLPGLSPDDVFVRLSANTVMEDWSFGGGKVASDIEYPAG</sequence>
<dbReference type="EMBL" id="JAUKVY010000019">
    <property type="protein sequence ID" value="MDO1535361.1"/>
    <property type="molecule type" value="Genomic_DNA"/>
</dbReference>
<dbReference type="Proteomes" id="UP001169027">
    <property type="component" value="Unassembled WGS sequence"/>
</dbReference>
<keyword evidence="2" id="KW-1185">Reference proteome</keyword>
<comment type="caution">
    <text evidence="1">The sequence shown here is derived from an EMBL/GenBank/DDBJ whole genome shotgun (WGS) entry which is preliminary data.</text>
</comment>
<protein>
    <submittedName>
        <fullName evidence="1">Tautomerase family protein</fullName>
    </submittedName>
</protein>